<gene>
    <name evidence="2" type="ORF">ALMOND_2B032524</name>
</gene>
<dbReference type="AlphaFoldDB" id="A0A5E4ERY4"/>
<dbReference type="EMBL" id="CABIKO010000020">
    <property type="protein sequence ID" value="VVA16598.1"/>
    <property type="molecule type" value="Genomic_DNA"/>
</dbReference>
<dbReference type="Gramene" id="VVA16598">
    <property type="protein sequence ID" value="VVA16598"/>
    <property type="gene ID" value="Prudul26B032524"/>
</dbReference>
<name>A0A5E4ERY4_PRUDU</name>
<feature type="compositionally biased region" description="Low complexity" evidence="1">
    <location>
        <begin position="203"/>
        <end position="213"/>
    </location>
</feature>
<feature type="region of interest" description="Disordered" evidence="1">
    <location>
        <begin position="203"/>
        <end position="245"/>
    </location>
</feature>
<proteinExistence type="predicted"/>
<evidence type="ECO:0000313" key="2">
    <source>
        <dbReference type="EMBL" id="VVA16598.1"/>
    </source>
</evidence>
<protein>
    <submittedName>
        <fullName evidence="2">Uncharacterized protein</fullName>
    </submittedName>
</protein>
<sequence length="245" mass="26134">MGAVPKGFGRKIWSARSARMLQNSRSDISEHNGGCRTVGVTSASVSLVSPLVLSARTMPKGRSDISERVARESPCTFGTESAERGDVSKRVARNSLCCVLHGGCRTLGGTTEGDVTKHVARESPCTFGTKVPNGRGDVGELPIVNRFQRGLSGEGEVLGKFLKIFGEEIFGDRRFLESVQWQSNFGRPSTTVITSRELLFVSPSSADAMSPSDAEARGGADVSRGESIPKAEATAEEEPKERADA</sequence>
<dbReference type="InParanoid" id="A0A5E4ERY4"/>
<accession>A0A5E4ERY4</accession>
<evidence type="ECO:0000313" key="3">
    <source>
        <dbReference type="Proteomes" id="UP000327085"/>
    </source>
</evidence>
<feature type="compositionally biased region" description="Basic and acidic residues" evidence="1">
    <location>
        <begin position="214"/>
        <end position="229"/>
    </location>
</feature>
<reference evidence="3" key="1">
    <citation type="journal article" date="2020" name="Plant J.">
        <title>Transposons played a major role in the diversification between the closely related almond and peach genomes: results from the almond genome sequence.</title>
        <authorList>
            <person name="Alioto T."/>
            <person name="Alexiou K.G."/>
            <person name="Bardil A."/>
            <person name="Barteri F."/>
            <person name="Castanera R."/>
            <person name="Cruz F."/>
            <person name="Dhingra A."/>
            <person name="Duval H."/>
            <person name="Fernandez I Marti A."/>
            <person name="Frias L."/>
            <person name="Galan B."/>
            <person name="Garcia J.L."/>
            <person name="Howad W."/>
            <person name="Gomez-Garrido J."/>
            <person name="Gut M."/>
            <person name="Julca I."/>
            <person name="Morata J."/>
            <person name="Puigdomenech P."/>
            <person name="Ribeca P."/>
            <person name="Rubio Cabetas M.J."/>
            <person name="Vlasova A."/>
            <person name="Wirthensohn M."/>
            <person name="Garcia-Mas J."/>
            <person name="Gabaldon T."/>
            <person name="Casacuberta J.M."/>
            <person name="Arus P."/>
        </authorList>
    </citation>
    <scope>NUCLEOTIDE SEQUENCE [LARGE SCALE GENOMIC DNA]</scope>
    <source>
        <strain evidence="3">cv. Texas</strain>
    </source>
</reference>
<evidence type="ECO:0000256" key="1">
    <source>
        <dbReference type="SAM" id="MobiDB-lite"/>
    </source>
</evidence>
<dbReference type="Proteomes" id="UP000327085">
    <property type="component" value="Chromosome 4"/>
</dbReference>
<organism evidence="2 3">
    <name type="scientific">Prunus dulcis</name>
    <name type="common">Almond</name>
    <name type="synonym">Amygdalus dulcis</name>
    <dbReference type="NCBI Taxonomy" id="3755"/>
    <lineage>
        <taxon>Eukaryota</taxon>
        <taxon>Viridiplantae</taxon>
        <taxon>Streptophyta</taxon>
        <taxon>Embryophyta</taxon>
        <taxon>Tracheophyta</taxon>
        <taxon>Spermatophyta</taxon>
        <taxon>Magnoliopsida</taxon>
        <taxon>eudicotyledons</taxon>
        <taxon>Gunneridae</taxon>
        <taxon>Pentapetalae</taxon>
        <taxon>rosids</taxon>
        <taxon>fabids</taxon>
        <taxon>Rosales</taxon>
        <taxon>Rosaceae</taxon>
        <taxon>Amygdaloideae</taxon>
        <taxon>Amygdaleae</taxon>
        <taxon>Prunus</taxon>
    </lineage>
</organism>